<dbReference type="GeneID" id="98120485"/>
<keyword evidence="2" id="KW-0812">Transmembrane</keyword>
<gene>
    <name evidence="3" type="ORF">HOO65_070380</name>
</gene>
<feature type="region of interest" description="Disordered" evidence="1">
    <location>
        <begin position="632"/>
        <end position="686"/>
    </location>
</feature>
<evidence type="ECO:0000256" key="2">
    <source>
        <dbReference type="SAM" id="Phobius"/>
    </source>
</evidence>
<feature type="region of interest" description="Disordered" evidence="1">
    <location>
        <begin position="1"/>
        <end position="74"/>
    </location>
</feature>
<dbReference type="InterPro" id="IPR021514">
    <property type="entry name" value="DUF3176"/>
</dbReference>
<dbReference type="Pfam" id="PF07047">
    <property type="entry name" value="OPA3"/>
    <property type="match status" value="1"/>
</dbReference>
<keyword evidence="2" id="KW-0472">Membrane</keyword>
<proteinExistence type="predicted"/>
<comment type="caution">
    <text evidence="3">The sequence shown here is derived from an EMBL/GenBank/DDBJ whole genome shotgun (WGS) entry which is preliminary data.</text>
</comment>
<feature type="transmembrane region" description="Helical" evidence="2">
    <location>
        <begin position="521"/>
        <end position="547"/>
    </location>
</feature>
<dbReference type="InterPro" id="IPR010754">
    <property type="entry name" value="OPA3-like"/>
</dbReference>
<feature type="compositionally biased region" description="Basic and acidic residues" evidence="1">
    <location>
        <begin position="27"/>
        <end position="36"/>
    </location>
</feature>
<feature type="compositionally biased region" description="Basic and acidic residues" evidence="1">
    <location>
        <begin position="632"/>
        <end position="652"/>
    </location>
</feature>
<organism evidence="3 4">
    <name type="scientific">Ceratocystis lukuohia</name>
    <dbReference type="NCBI Taxonomy" id="2019550"/>
    <lineage>
        <taxon>Eukaryota</taxon>
        <taxon>Fungi</taxon>
        <taxon>Dikarya</taxon>
        <taxon>Ascomycota</taxon>
        <taxon>Pezizomycotina</taxon>
        <taxon>Sordariomycetes</taxon>
        <taxon>Hypocreomycetidae</taxon>
        <taxon>Microascales</taxon>
        <taxon>Ceratocystidaceae</taxon>
        <taxon>Ceratocystis</taxon>
    </lineage>
</organism>
<dbReference type="RefSeq" id="XP_070857098.1">
    <property type="nucleotide sequence ID" value="XM_071004838.1"/>
</dbReference>
<feature type="region of interest" description="Disordered" evidence="1">
    <location>
        <begin position="783"/>
        <end position="807"/>
    </location>
</feature>
<name>A0ABR4MCD6_9PEZI</name>
<feature type="transmembrane region" description="Helical" evidence="2">
    <location>
        <begin position="187"/>
        <end position="208"/>
    </location>
</feature>
<accession>A0ABR4MCD6</accession>
<feature type="compositionally biased region" description="Low complexity" evidence="1">
    <location>
        <begin position="783"/>
        <end position="794"/>
    </location>
</feature>
<feature type="compositionally biased region" description="Basic residues" evidence="1">
    <location>
        <begin position="1"/>
        <end position="12"/>
    </location>
</feature>
<keyword evidence="4" id="KW-1185">Reference proteome</keyword>
<evidence type="ECO:0000256" key="1">
    <source>
        <dbReference type="SAM" id="MobiDB-lite"/>
    </source>
</evidence>
<dbReference type="Pfam" id="PF11374">
    <property type="entry name" value="DUF3176"/>
    <property type="match status" value="1"/>
</dbReference>
<keyword evidence="2" id="KW-1133">Transmembrane helix</keyword>
<evidence type="ECO:0000313" key="4">
    <source>
        <dbReference type="Proteomes" id="UP001610728"/>
    </source>
</evidence>
<dbReference type="Proteomes" id="UP001610728">
    <property type="component" value="Unassembled WGS sequence"/>
</dbReference>
<sequence length="807" mass="85994">MSHFQHPNHKRSSSNFRAVSHGISPIRRFESRDSIRRKPVPIPPTSSSKRRGRYRQSHDHQPSDVNGATYAEETAGVSARPARAEIRRYHVECASDAILAILGTANGTPLSALPYEVPINAMIQFPITVAVFSFLLPLSSCISQWKWLWFFSANKSNLGDFQKFDAGSRNIPGAVSLFLALKMASPACFGALLVILAVAIAPITQFAVAYTDGLVVVPAGSDIAAVKTLQVVGPGSGSLDVFTGAVNQGLKVWDQSGLDPNIPAISCSTGHCQFPQVSALSVCSSIQNITDHLVISEDTALLPDLQDDCSLEYDASRYSIVACKTPQSQTVSSAFSPQNAIIYSMPVIFSQPKIQAGANSTPPLFGALEAIFSLCANTYNVSVSNGSINAHLIESSTLQTTQDFAGVNVNCTVADGETASSPALCRIQPNPGVAVLEAETGGDGSRYVAAYSVLEELALAMNAAISGRWSKLVMDDTEEEGISTDGDSAAIQASLPNSTTAPVATTQGSALSMQPVLTVSWAALSLLMFEAAATMFFLFFTMIVTAYRKSPVLKSSATAQLVALGESARKAVGGIDEASMLDRKARNHIKAQAHEHPHFRVFAARYGQVIHQLNMRLNVALLRNSTPAKIARDKATAPTVKTKEQTEREAAAAKKAASGPASSSGNISNSSSPGSQTSSATKEVPTSVWRRKFKPLPEAKAVDLFADVIGDSFILGVAIALLLYEFWRSSSKPDANTVRYEELSKALAEIKEREEKLAEQGEAQSRRIQTLEDALNKRWSILPSLSSSSPQSPSCAGSTPPVASPSA</sequence>
<protein>
    <submittedName>
        <fullName evidence="3">Optic atrophy 3 protein (OPA3)</fullName>
    </submittedName>
</protein>
<reference evidence="3 4" key="1">
    <citation type="submission" date="2020-05" db="EMBL/GenBank/DDBJ databases">
        <title>Ceratocystis lukuohia genome.</title>
        <authorList>
            <person name="Harrington T.C."/>
            <person name="Kim K."/>
            <person name="Mayers C.G."/>
        </authorList>
    </citation>
    <scope>NUCLEOTIDE SEQUENCE [LARGE SCALE GENOMIC DNA]</scope>
    <source>
        <strain evidence="3 4">C4212</strain>
    </source>
</reference>
<dbReference type="PANTHER" id="PTHR35394">
    <property type="entry name" value="DUF3176 DOMAIN-CONTAINING PROTEIN"/>
    <property type="match status" value="1"/>
</dbReference>
<evidence type="ECO:0000313" key="3">
    <source>
        <dbReference type="EMBL" id="KAL2885918.1"/>
    </source>
</evidence>
<dbReference type="EMBL" id="JABSNW010000007">
    <property type="protein sequence ID" value="KAL2885918.1"/>
    <property type="molecule type" value="Genomic_DNA"/>
</dbReference>
<dbReference type="PANTHER" id="PTHR35394:SF5">
    <property type="entry name" value="DUF3176 DOMAIN-CONTAINING PROTEIN"/>
    <property type="match status" value="1"/>
</dbReference>
<feature type="compositionally biased region" description="Low complexity" evidence="1">
    <location>
        <begin position="653"/>
        <end position="681"/>
    </location>
</feature>